<name>A0A6G1I8U2_9PEZI</name>
<dbReference type="EMBL" id="ML996688">
    <property type="protein sequence ID" value="KAF2404710.1"/>
    <property type="molecule type" value="Genomic_DNA"/>
</dbReference>
<feature type="region of interest" description="Disordered" evidence="1">
    <location>
        <begin position="1"/>
        <end position="23"/>
    </location>
</feature>
<proteinExistence type="predicted"/>
<dbReference type="Proteomes" id="UP000799640">
    <property type="component" value="Unassembled WGS sequence"/>
</dbReference>
<evidence type="ECO:0000313" key="2">
    <source>
        <dbReference type="EMBL" id="KAF2404710.1"/>
    </source>
</evidence>
<sequence length="173" mass="18706">SASTPQTHLQPSPLPPLLKPTHRNHLLPIHTTPAPKMVFLSDLQMDMIHAALYSGQQIALPGVLYSPTEGNLSTSSPRYQDWPAWSAFVRNLVSALDMGKSLPTSAEQSGSAYHDANRTLKEIMAQNCSPTAVAEIEAFSARAAEEVEVVGGATHFWKCAELWAASREGEVTA</sequence>
<dbReference type="AlphaFoldDB" id="A0A6G1I8U2"/>
<evidence type="ECO:0000256" key="1">
    <source>
        <dbReference type="SAM" id="MobiDB-lite"/>
    </source>
</evidence>
<feature type="non-terminal residue" evidence="2">
    <location>
        <position position="1"/>
    </location>
</feature>
<organism evidence="2 3">
    <name type="scientific">Trichodelitschia bisporula</name>
    <dbReference type="NCBI Taxonomy" id="703511"/>
    <lineage>
        <taxon>Eukaryota</taxon>
        <taxon>Fungi</taxon>
        <taxon>Dikarya</taxon>
        <taxon>Ascomycota</taxon>
        <taxon>Pezizomycotina</taxon>
        <taxon>Dothideomycetes</taxon>
        <taxon>Dothideomycetes incertae sedis</taxon>
        <taxon>Phaeotrichales</taxon>
        <taxon>Phaeotrichaceae</taxon>
        <taxon>Trichodelitschia</taxon>
    </lineage>
</organism>
<reference evidence="2" key="1">
    <citation type="journal article" date="2020" name="Stud. Mycol.">
        <title>101 Dothideomycetes genomes: a test case for predicting lifestyles and emergence of pathogens.</title>
        <authorList>
            <person name="Haridas S."/>
            <person name="Albert R."/>
            <person name="Binder M."/>
            <person name="Bloem J."/>
            <person name="Labutti K."/>
            <person name="Salamov A."/>
            <person name="Andreopoulos B."/>
            <person name="Baker S."/>
            <person name="Barry K."/>
            <person name="Bills G."/>
            <person name="Bluhm B."/>
            <person name="Cannon C."/>
            <person name="Castanera R."/>
            <person name="Culley D."/>
            <person name="Daum C."/>
            <person name="Ezra D."/>
            <person name="Gonzalez J."/>
            <person name="Henrissat B."/>
            <person name="Kuo A."/>
            <person name="Liang C."/>
            <person name="Lipzen A."/>
            <person name="Lutzoni F."/>
            <person name="Magnuson J."/>
            <person name="Mondo S."/>
            <person name="Nolan M."/>
            <person name="Ohm R."/>
            <person name="Pangilinan J."/>
            <person name="Park H.-J."/>
            <person name="Ramirez L."/>
            <person name="Alfaro M."/>
            <person name="Sun H."/>
            <person name="Tritt A."/>
            <person name="Yoshinaga Y."/>
            <person name="Zwiers L.-H."/>
            <person name="Turgeon B."/>
            <person name="Goodwin S."/>
            <person name="Spatafora J."/>
            <person name="Crous P."/>
            <person name="Grigoriev I."/>
        </authorList>
    </citation>
    <scope>NUCLEOTIDE SEQUENCE</scope>
    <source>
        <strain evidence="2">CBS 262.69</strain>
    </source>
</reference>
<keyword evidence="3" id="KW-1185">Reference proteome</keyword>
<gene>
    <name evidence="2" type="ORF">EJ06DRAFT_216578</name>
</gene>
<evidence type="ECO:0000313" key="3">
    <source>
        <dbReference type="Proteomes" id="UP000799640"/>
    </source>
</evidence>
<protein>
    <submittedName>
        <fullName evidence="2">Uncharacterized protein</fullName>
    </submittedName>
</protein>
<feature type="compositionally biased region" description="Low complexity" evidence="1">
    <location>
        <begin position="1"/>
        <end position="11"/>
    </location>
</feature>
<accession>A0A6G1I8U2</accession>